<dbReference type="AlphaFoldDB" id="A0AAV4P5D1"/>
<name>A0AAV4P5D1_CAEEX</name>
<reference evidence="1 2" key="1">
    <citation type="submission" date="2021-06" db="EMBL/GenBank/DDBJ databases">
        <title>Caerostris extrusa draft genome.</title>
        <authorList>
            <person name="Kono N."/>
            <person name="Arakawa K."/>
        </authorList>
    </citation>
    <scope>NUCLEOTIDE SEQUENCE [LARGE SCALE GENOMIC DNA]</scope>
</reference>
<dbReference type="Proteomes" id="UP001054945">
    <property type="component" value="Unassembled WGS sequence"/>
</dbReference>
<comment type="caution">
    <text evidence="1">The sequence shown here is derived from an EMBL/GenBank/DDBJ whole genome shotgun (WGS) entry which is preliminary data.</text>
</comment>
<dbReference type="EMBL" id="BPLR01004020">
    <property type="protein sequence ID" value="GIX91386.1"/>
    <property type="molecule type" value="Genomic_DNA"/>
</dbReference>
<proteinExistence type="predicted"/>
<protein>
    <submittedName>
        <fullName evidence="1">Uncharacterized protein</fullName>
    </submittedName>
</protein>
<sequence length="196" mass="22899">MYDRRQSIPRCITKEFANKNLRWGRSIMDFKLTLTEPWTTQSTSDPNLDRETTDVFKKVAFFFYSFSFPTPIRMVCGIMNRYNRVEHLKKNEMERHFIHLSQNEIHHGSKVAHCLLMSYPPDSDSSLKNVAIAILFEVGLLGSSNFEQLPDDPASALAFRTTDSRYEILTFERLFSLESRVNAHLVQLQWFIVIGR</sequence>
<organism evidence="1 2">
    <name type="scientific">Caerostris extrusa</name>
    <name type="common">Bark spider</name>
    <name type="synonym">Caerostris bankana</name>
    <dbReference type="NCBI Taxonomy" id="172846"/>
    <lineage>
        <taxon>Eukaryota</taxon>
        <taxon>Metazoa</taxon>
        <taxon>Ecdysozoa</taxon>
        <taxon>Arthropoda</taxon>
        <taxon>Chelicerata</taxon>
        <taxon>Arachnida</taxon>
        <taxon>Araneae</taxon>
        <taxon>Araneomorphae</taxon>
        <taxon>Entelegynae</taxon>
        <taxon>Araneoidea</taxon>
        <taxon>Araneidae</taxon>
        <taxon>Caerostris</taxon>
    </lineage>
</organism>
<accession>A0AAV4P5D1</accession>
<gene>
    <name evidence="1" type="ORF">CEXT_609171</name>
</gene>
<keyword evidence="2" id="KW-1185">Reference proteome</keyword>
<evidence type="ECO:0000313" key="1">
    <source>
        <dbReference type="EMBL" id="GIX91386.1"/>
    </source>
</evidence>
<evidence type="ECO:0000313" key="2">
    <source>
        <dbReference type="Proteomes" id="UP001054945"/>
    </source>
</evidence>